<protein>
    <recommendedName>
        <fullName evidence="4">Lipoprotein</fullName>
    </recommendedName>
</protein>
<keyword evidence="1" id="KW-0812">Transmembrane</keyword>
<keyword evidence="1" id="KW-0472">Membrane</keyword>
<name>A0ABR6X160_9BURK</name>
<evidence type="ECO:0000313" key="2">
    <source>
        <dbReference type="EMBL" id="MBC3806619.1"/>
    </source>
</evidence>
<reference evidence="2 3" key="1">
    <citation type="submission" date="2020-08" db="EMBL/GenBank/DDBJ databases">
        <title>Novel species isolated from subtropical streams in China.</title>
        <authorList>
            <person name="Lu H."/>
        </authorList>
    </citation>
    <scope>NUCLEOTIDE SEQUENCE [LARGE SCALE GENOMIC DNA]</scope>
    <source>
        <strain evidence="2 3">KACC 16656</strain>
    </source>
</reference>
<proteinExistence type="predicted"/>
<feature type="transmembrane region" description="Helical" evidence="1">
    <location>
        <begin position="12"/>
        <end position="38"/>
    </location>
</feature>
<dbReference type="RefSeq" id="WP_186921700.1">
    <property type="nucleotide sequence ID" value="NZ_JACOFW010000003.1"/>
</dbReference>
<evidence type="ECO:0008006" key="4">
    <source>
        <dbReference type="Google" id="ProtNLM"/>
    </source>
</evidence>
<organism evidence="2 3">
    <name type="scientific">Undibacterium seohonense</name>
    <dbReference type="NCBI Taxonomy" id="1344950"/>
    <lineage>
        <taxon>Bacteria</taxon>
        <taxon>Pseudomonadati</taxon>
        <taxon>Pseudomonadota</taxon>
        <taxon>Betaproteobacteria</taxon>
        <taxon>Burkholderiales</taxon>
        <taxon>Oxalobacteraceae</taxon>
        <taxon>Undibacterium</taxon>
    </lineage>
</organism>
<accession>A0ABR6X160</accession>
<gene>
    <name evidence="2" type="ORF">H8K52_04570</name>
</gene>
<dbReference type="Proteomes" id="UP000648257">
    <property type="component" value="Unassembled WGS sequence"/>
</dbReference>
<keyword evidence="3" id="KW-1185">Reference proteome</keyword>
<comment type="caution">
    <text evidence="2">The sequence shown here is derived from an EMBL/GenBank/DDBJ whole genome shotgun (WGS) entry which is preliminary data.</text>
</comment>
<dbReference type="EMBL" id="JACOFW010000003">
    <property type="protein sequence ID" value="MBC3806619.1"/>
    <property type="molecule type" value="Genomic_DNA"/>
</dbReference>
<sequence>MNSIFRKLKIFTLWIGGIVLLLVAILEAFSFCVTYPYYKVEIGMSEDQVIEIFGESRPLADRGEKPSLCEMNVWYGDCKAVQNSQATYFLTFKVFFDTYAIIGFKNNKATYKGIGDA</sequence>
<evidence type="ECO:0000313" key="3">
    <source>
        <dbReference type="Proteomes" id="UP000648257"/>
    </source>
</evidence>
<keyword evidence="1" id="KW-1133">Transmembrane helix</keyword>
<evidence type="ECO:0000256" key="1">
    <source>
        <dbReference type="SAM" id="Phobius"/>
    </source>
</evidence>